<keyword evidence="3 6" id="KW-0812">Transmembrane</keyword>
<name>A0A562U0C2_9SPHI</name>
<evidence type="ECO:0000313" key="7">
    <source>
        <dbReference type="EMBL" id="TWI98824.1"/>
    </source>
</evidence>
<evidence type="ECO:0000313" key="8">
    <source>
        <dbReference type="Proteomes" id="UP000317010"/>
    </source>
</evidence>
<keyword evidence="8" id="KW-1185">Reference proteome</keyword>
<evidence type="ECO:0000256" key="4">
    <source>
        <dbReference type="ARBA" id="ARBA00022989"/>
    </source>
</evidence>
<comment type="subcellular location">
    <subcellularLocation>
        <location evidence="1">Membrane</location>
    </subcellularLocation>
</comment>
<sequence>MRYFLCFLCPPIAILTTGRIGAFILNIILTLFFWIPGIIHAILVTNDFYEERRYRRMVRVVRRRY</sequence>
<accession>A0A562U0C2</accession>
<dbReference type="InterPro" id="IPR000612">
    <property type="entry name" value="PMP3"/>
</dbReference>
<evidence type="ECO:0000256" key="5">
    <source>
        <dbReference type="ARBA" id="ARBA00023136"/>
    </source>
</evidence>
<evidence type="ECO:0000256" key="3">
    <source>
        <dbReference type="ARBA" id="ARBA00022692"/>
    </source>
</evidence>
<dbReference type="GO" id="GO:0016020">
    <property type="term" value="C:membrane"/>
    <property type="evidence" value="ECO:0007669"/>
    <property type="project" value="UniProtKB-SubCell"/>
</dbReference>
<proteinExistence type="inferred from homology"/>
<dbReference type="EMBL" id="VLLI01000008">
    <property type="protein sequence ID" value="TWI98824.1"/>
    <property type="molecule type" value="Genomic_DNA"/>
</dbReference>
<dbReference type="Proteomes" id="UP000317010">
    <property type="component" value="Unassembled WGS sequence"/>
</dbReference>
<protein>
    <submittedName>
        <fullName evidence="7">Uncharacterized membrane protein YqaE (UPF0057 family)</fullName>
    </submittedName>
</protein>
<dbReference type="Pfam" id="PF01679">
    <property type="entry name" value="Pmp3"/>
    <property type="match status" value="1"/>
</dbReference>
<gene>
    <name evidence="7" type="ORF">JN11_03012</name>
</gene>
<evidence type="ECO:0000256" key="1">
    <source>
        <dbReference type="ARBA" id="ARBA00004370"/>
    </source>
</evidence>
<comment type="similarity">
    <text evidence="2">Belongs to the UPF0057 (PMP3) family.</text>
</comment>
<feature type="transmembrane region" description="Helical" evidence="6">
    <location>
        <begin position="31"/>
        <end position="49"/>
    </location>
</feature>
<dbReference type="AlphaFoldDB" id="A0A562U0C2"/>
<evidence type="ECO:0000256" key="6">
    <source>
        <dbReference type="SAM" id="Phobius"/>
    </source>
</evidence>
<organism evidence="7 8">
    <name type="scientific">Mucilaginibacter frigoritolerans</name>
    <dbReference type="NCBI Taxonomy" id="652788"/>
    <lineage>
        <taxon>Bacteria</taxon>
        <taxon>Pseudomonadati</taxon>
        <taxon>Bacteroidota</taxon>
        <taxon>Sphingobacteriia</taxon>
        <taxon>Sphingobacteriales</taxon>
        <taxon>Sphingobacteriaceae</taxon>
        <taxon>Mucilaginibacter</taxon>
    </lineage>
</organism>
<keyword evidence="5 6" id="KW-0472">Membrane</keyword>
<evidence type="ECO:0000256" key="2">
    <source>
        <dbReference type="ARBA" id="ARBA00009530"/>
    </source>
</evidence>
<reference evidence="7 8" key="1">
    <citation type="submission" date="2019-07" db="EMBL/GenBank/DDBJ databases">
        <title>Genomic Encyclopedia of Archaeal and Bacterial Type Strains, Phase II (KMG-II): from individual species to whole genera.</title>
        <authorList>
            <person name="Goeker M."/>
        </authorList>
    </citation>
    <scope>NUCLEOTIDE SEQUENCE [LARGE SCALE GENOMIC DNA]</scope>
    <source>
        <strain evidence="7 8">ATCC BAA-1854</strain>
    </source>
</reference>
<comment type="caution">
    <text evidence="7">The sequence shown here is derived from an EMBL/GenBank/DDBJ whole genome shotgun (WGS) entry which is preliminary data.</text>
</comment>
<keyword evidence="4 6" id="KW-1133">Transmembrane helix</keyword>